<comment type="caution">
    <text evidence="2">The sequence shown here is derived from an EMBL/GenBank/DDBJ whole genome shotgun (WGS) entry which is preliminary data.</text>
</comment>
<organism evidence="2 3">
    <name type="scientific">Actinocorallia libanotica</name>
    <dbReference type="NCBI Taxonomy" id="46162"/>
    <lineage>
        <taxon>Bacteria</taxon>
        <taxon>Bacillati</taxon>
        <taxon>Actinomycetota</taxon>
        <taxon>Actinomycetes</taxon>
        <taxon>Streptosporangiales</taxon>
        <taxon>Thermomonosporaceae</taxon>
        <taxon>Actinocorallia</taxon>
    </lineage>
</organism>
<reference evidence="2 3" key="1">
    <citation type="journal article" date="2019" name="Int. J. Syst. Evol. Microbiol.">
        <title>The Global Catalogue of Microorganisms (GCM) 10K type strain sequencing project: providing services to taxonomists for standard genome sequencing and annotation.</title>
        <authorList>
            <consortium name="The Broad Institute Genomics Platform"/>
            <consortium name="The Broad Institute Genome Sequencing Center for Infectious Disease"/>
            <person name="Wu L."/>
            <person name="Ma J."/>
        </authorList>
    </citation>
    <scope>NUCLEOTIDE SEQUENCE [LARGE SCALE GENOMIC DNA]</scope>
    <source>
        <strain evidence="2 3">JCM 10696</strain>
    </source>
</reference>
<keyword evidence="3" id="KW-1185">Reference proteome</keyword>
<name>A0ABN1QFI8_9ACTN</name>
<evidence type="ECO:0000256" key="1">
    <source>
        <dbReference type="SAM" id="MobiDB-lite"/>
    </source>
</evidence>
<gene>
    <name evidence="2" type="ORF">GCM10009550_12010</name>
</gene>
<evidence type="ECO:0000313" key="3">
    <source>
        <dbReference type="Proteomes" id="UP001500665"/>
    </source>
</evidence>
<sequence length="73" mass="7902">MVARLDPGGEQPVPQSTRPLVQGLERQPAPAAHHGRTLGDGGGDRLLETREIERRHARNLEFVSLADKGGPTQ</sequence>
<protein>
    <submittedName>
        <fullName evidence="2">Uncharacterized protein</fullName>
    </submittedName>
</protein>
<evidence type="ECO:0000313" key="2">
    <source>
        <dbReference type="EMBL" id="GAA0941587.1"/>
    </source>
</evidence>
<proteinExistence type="predicted"/>
<dbReference type="Proteomes" id="UP001500665">
    <property type="component" value="Unassembled WGS sequence"/>
</dbReference>
<accession>A0ABN1QFI8</accession>
<dbReference type="EMBL" id="BAAAHH010000003">
    <property type="protein sequence ID" value="GAA0941587.1"/>
    <property type="molecule type" value="Genomic_DNA"/>
</dbReference>
<feature type="region of interest" description="Disordered" evidence="1">
    <location>
        <begin position="1"/>
        <end position="44"/>
    </location>
</feature>